<gene>
    <name evidence="2" type="ORF">SAMN06264849_10167</name>
</gene>
<protein>
    <submittedName>
        <fullName evidence="2">Imidazolonepropionase</fullName>
    </submittedName>
</protein>
<dbReference type="SUPFAM" id="SSF51338">
    <property type="entry name" value="Composite domain of metallo-dependent hydrolases"/>
    <property type="match status" value="1"/>
</dbReference>
<dbReference type="Gene3D" id="3.20.20.140">
    <property type="entry name" value="Metal-dependent hydrolases"/>
    <property type="match status" value="1"/>
</dbReference>
<organism evidence="2 3">
    <name type="scientific">Melghirimyces algeriensis</name>
    <dbReference type="NCBI Taxonomy" id="910412"/>
    <lineage>
        <taxon>Bacteria</taxon>
        <taxon>Bacillati</taxon>
        <taxon>Bacillota</taxon>
        <taxon>Bacilli</taxon>
        <taxon>Bacillales</taxon>
        <taxon>Thermoactinomycetaceae</taxon>
        <taxon>Melghirimyces</taxon>
    </lineage>
</organism>
<dbReference type="SUPFAM" id="SSF51556">
    <property type="entry name" value="Metallo-dependent hydrolases"/>
    <property type="match status" value="1"/>
</dbReference>
<feature type="domain" description="Amidohydrolase-related" evidence="1">
    <location>
        <begin position="57"/>
        <end position="408"/>
    </location>
</feature>
<dbReference type="InterPro" id="IPR051781">
    <property type="entry name" value="Metallo-dep_Hydrolase"/>
</dbReference>
<dbReference type="Gene3D" id="2.30.40.10">
    <property type="entry name" value="Urease, subunit C, domain 1"/>
    <property type="match status" value="1"/>
</dbReference>
<dbReference type="InterPro" id="IPR032466">
    <property type="entry name" value="Metal_Hydrolase"/>
</dbReference>
<sequence>MAYLLVKNGTLIDGNGGPPISDAAVLIQEKRIKWVGRWNDMKLPNEKVNVIDAQGGFILPGFIDSHVHMMMSGNYHQELMSAPFSLKFYQAIQHMKRTIDVGITSVRDAGYTDVGVKEAVERGWVLGPRMQISVTPLTITGGHGDFWLRSGLDVTECMTYPTMPDGICDGREQVRQKVREVLRSGADLIKVHATGGIMSPTDHPEFTQFSLEELSVMVEEAAFRRGAKVMAHAQGLEGVKNAVRAGVHSIEHGIFLDDEAIELMVENGTYLVPTLIAGVGVLEVGKESGNIPAHALRKAQEVVDIHCESFAKAYQAGVKISMGTDAGVVPHGINLRELSLMCQAGMHPMEAIVAATKTAADCLGWEDRLGTVESGKLADIVISKTDPIADIQSLENPDHIVAVIKNGCMVKDLLTSRCNSSNATP</sequence>
<keyword evidence="3" id="KW-1185">Reference proteome</keyword>
<evidence type="ECO:0000313" key="3">
    <source>
        <dbReference type="Proteomes" id="UP000315636"/>
    </source>
</evidence>
<dbReference type="OrthoDB" id="9797498at2"/>
<dbReference type="InterPro" id="IPR011059">
    <property type="entry name" value="Metal-dep_hydrolase_composite"/>
</dbReference>
<evidence type="ECO:0000259" key="1">
    <source>
        <dbReference type="Pfam" id="PF01979"/>
    </source>
</evidence>
<accession>A0A521AD89</accession>
<dbReference type="PANTHER" id="PTHR43135">
    <property type="entry name" value="ALPHA-D-RIBOSE 1-METHYLPHOSPHONATE 5-TRIPHOSPHATE DIPHOSPHATASE"/>
    <property type="match status" value="1"/>
</dbReference>
<dbReference type="AlphaFoldDB" id="A0A521AD89"/>
<dbReference type="InterPro" id="IPR006680">
    <property type="entry name" value="Amidohydro-rel"/>
</dbReference>
<proteinExistence type="predicted"/>
<dbReference type="Pfam" id="PF01979">
    <property type="entry name" value="Amidohydro_1"/>
    <property type="match status" value="1"/>
</dbReference>
<reference evidence="2 3" key="1">
    <citation type="submission" date="2017-05" db="EMBL/GenBank/DDBJ databases">
        <authorList>
            <person name="Varghese N."/>
            <person name="Submissions S."/>
        </authorList>
    </citation>
    <scope>NUCLEOTIDE SEQUENCE [LARGE SCALE GENOMIC DNA]</scope>
    <source>
        <strain evidence="2 3">DSM 45474</strain>
    </source>
</reference>
<dbReference type="PANTHER" id="PTHR43135:SF3">
    <property type="entry name" value="ALPHA-D-RIBOSE 1-METHYLPHOSPHONATE 5-TRIPHOSPHATE DIPHOSPHATASE"/>
    <property type="match status" value="1"/>
</dbReference>
<name>A0A521AD89_9BACL</name>
<dbReference type="InterPro" id="IPR057744">
    <property type="entry name" value="OTAase-like"/>
</dbReference>
<evidence type="ECO:0000313" key="2">
    <source>
        <dbReference type="EMBL" id="SMO32738.1"/>
    </source>
</evidence>
<dbReference type="RefSeq" id="WP_142503786.1">
    <property type="nucleotide sequence ID" value="NZ_FXTI01000001.1"/>
</dbReference>
<dbReference type="Proteomes" id="UP000315636">
    <property type="component" value="Unassembled WGS sequence"/>
</dbReference>
<dbReference type="GO" id="GO:0016810">
    <property type="term" value="F:hydrolase activity, acting on carbon-nitrogen (but not peptide) bonds"/>
    <property type="evidence" value="ECO:0007669"/>
    <property type="project" value="InterPro"/>
</dbReference>
<dbReference type="EMBL" id="FXTI01000001">
    <property type="protein sequence ID" value="SMO32738.1"/>
    <property type="molecule type" value="Genomic_DNA"/>
</dbReference>
<dbReference type="CDD" id="cd01299">
    <property type="entry name" value="Met_dep_hydrolase_A"/>
    <property type="match status" value="1"/>
</dbReference>